<evidence type="ECO:0000313" key="4">
    <source>
        <dbReference type="Proteomes" id="UP001596200"/>
    </source>
</evidence>
<organism evidence="3 4">
    <name type="scientific">Streptomyces pulveraceus</name>
    <dbReference type="NCBI Taxonomy" id="68258"/>
    <lineage>
        <taxon>Bacteria</taxon>
        <taxon>Bacillati</taxon>
        <taxon>Actinomycetota</taxon>
        <taxon>Actinomycetes</taxon>
        <taxon>Kitasatosporales</taxon>
        <taxon>Streptomycetaceae</taxon>
        <taxon>Streptomyces</taxon>
    </lineage>
</organism>
<dbReference type="InterPro" id="IPR036388">
    <property type="entry name" value="WH-like_DNA-bd_sf"/>
</dbReference>
<dbReference type="Gene3D" id="1.10.10.10">
    <property type="entry name" value="Winged helix-like DNA-binding domain superfamily/Winged helix DNA-binding domain"/>
    <property type="match status" value="1"/>
</dbReference>
<gene>
    <name evidence="3" type="ORF">ACFP1B_07450</name>
</gene>
<dbReference type="SUPFAM" id="SSF88659">
    <property type="entry name" value="Sigma3 and sigma4 domains of RNA polymerase sigma factors"/>
    <property type="match status" value="1"/>
</dbReference>
<dbReference type="Pfam" id="PF04545">
    <property type="entry name" value="Sigma70_r4"/>
    <property type="match status" value="1"/>
</dbReference>
<evidence type="ECO:0000259" key="2">
    <source>
        <dbReference type="Pfam" id="PF04545"/>
    </source>
</evidence>
<reference evidence="4" key="1">
    <citation type="journal article" date="2019" name="Int. J. Syst. Evol. Microbiol.">
        <title>The Global Catalogue of Microorganisms (GCM) 10K type strain sequencing project: providing services to taxonomists for standard genome sequencing and annotation.</title>
        <authorList>
            <consortium name="The Broad Institute Genomics Platform"/>
            <consortium name="The Broad Institute Genome Sequencing Center for Infectious Disease"/>
            <person name="Wu L."/>
            <person name="Ma J."/>
        </authorList>
    </citation>
    <scope>NUCLEOTIDE SEQUENCE [LARGE SCALE GENOMIC DNA]</scope>
    <source>
        <strain evidence="4">JCM 4147</strain>
    </source>
</reference>
<evidence type="ECO:0000256" key="1">
    <source>
        <dbReference type="SAM" id="MobiDB-lite"/>
    </source>
</evidence>
<dbReference type="RefSeq" id="WP_344513078.1">
    <property type="nucleotide sequence ID" value="NZ_BAAATU010000024.1"/>
</dbReference>
<dbReference type="InterPro" id="IPR007630">
    <property type="entry name" value="RNA_pol_sigma70_r4"/>
</dbReference>
<feature type="compositionally biased region" description="Basic residues" evidence="1">
    <location>
        <begin position="444"/>
        <end position="458"/>
    </location>
</feature>
<feature type="region of interest" description="Disordered" evidence="1">
    <location>
        <begin position="436"/>
        <end position="463"/>
    </location>
</feature>
<name>A0ABW1GG59_9ACTN</name>
<proteinExistence type="predicted"/>
<dbReference type="EMBL" id="JBHSPU010000009">
    <property type="protein sequence ID" value="MFC5913263.1"/>
    <property type="molecule type" value="Genomic_DNA"/>
</dbReference>
<accession>A0ABW1GG59</accession>
<keyword evidence="4" id="KW-1185">Reference proteome</keyword>
<protein>
    <submittedName>
        <fullName evidence="3">Sigma factor-like helix-turn-helix DNA-binding protein</fullName>
    </submittedName>
</protein>
<dbReference type="Proteomes" id="UP001596200">
    <property type="component" value="Unassembled WGS sequence"/>
</dbReference>
<evidence type="ECO:0000313" key="3">
    <source>
        <dbReference type="EMBL" id="MFC5913263.1"/>
    </source>
</evidence>
<comment type="caution">
    <text evidence="3">The sequence shown here is derived from an EMBL/GenBank/DDBJ whole genome shotgun (WGS) entry which is preliminary data.</text>
</comment>
<feature type="domain" description="RNA polymerase sigma-70 region 4" evidence="2">
    <location>
        <begin position="19"/>
        <end position="60"/>
    </location>
</feature>
<sequence>MEAERPMDEWLITVWEVFDDRERAVVAGRSKGRTLDEVGAPLGLSRERVRQIQSGTRKRLVVMADMVQDSWREKLLTAGAGMASPRGAFAAALGVVDHVLLDELLTAAGLAAPRTWAGPLRGWWSTDPGALGDALRRLVDAAPFRGDDLGRAASEAGLPTGLPLCRLLSHSESRLALSPGGHWVRRKARGRDAAYLWLLETGRPCRADELLVPMATTTAAAVREALRRDDRFRQIRPEGTWALAEWTHVRVSSYASAVEAMVSVVAESGPLSRARLFARVTELYPVTPWRLKQCLLSDQLGETHDGLVDLVSRGARPFEEEEPVQPDTIVVEGEVLGMRIPVNGDILRGSGVNVNTWLTWRLGLRRAPMSRTFTTPGDHSPLVVRRGTSSAQISSLRRHALELEVVDGCVLAVLLRLDDGTARVGHGCVPEICPARRPPAAAPPRRRRRMPSRHRRREFRAQGDAGGWWPRGGGCRPACGT</sequence>
<dbReference type="InterPro" id="IPR013324">
    <property type="entry name" value="RNA_pol_sigma_r3/r4-like"/>
</dbReference>